<dbReference type="EMBL" id="BSUK01000001">
    <property type="protein sequence ID" value="GMA26166.1"/>
    <property type="molecule type" value="Genomic_DNA"/>
</dbReference>
<comment type="caution">
    <text evidence="1">The sequence shown here is derived from an EMBL/GenBank/DDBJ whole genome shotgun (WGS) entry which is preliminary data.</text>
</comment>
<organism evidence="1 2">
    <name type="scientific">Luteimicrobium album</name>
    <dbReference type="NCBI Taxonomy" id="1054550"/>
    <lineage>
        <taxon>Bacteria</taxon>
        <taxon>Bacillati</taxon>
        <taxon>Actinomycetota</taxon>
        <taxon>Actinomycetes</taxon>
        <taxon>Micrococcales</taxon>
        <taxon>Luteimicrobium</taxon>
    </lineage>
</organism>
<sequence>MRQTIRSRGAVRRIRALHALGWRLVDIAAETGYSTTNLAMIAHRDANIDVKKHERINAAYEHLSGSVGPSERTRQVAIGRGWAPPLAWNDIDADDEPRGVRRKERHVLDLDEFVSLVRMGESVYMASKRLGSNPRSILRVAERRGRGDIARLVQHEAGVVRREFERRIS</sequence>
<evidence type="ECO:0000313" key="2">
    <source>
        <dbReference type="Proteomes" id="UP001157091"/>
    </source>
</evidence>
<evidence type="ECO:0000313" key="1">
    <source>
        <dbReference type="EMBL" id="GMA26166.1"/>
    </source>
</evidence>
<accession>A0ABQ6I660</accession>
<gene>
    <name evidence="1" type="ORF">GCM10025864_39250</name>
</gene>
<keyword evidence="2" id="KW-1185">Reference proteome</keyword>
<dbReference type="RefSeq" id="WP_284294522.1">
    <property type="nucleotide sequence ID" value="NZ_BSUK01000001.1"/>
</dbReference>
<proteinExistence type="predicted"/>
<name>A0ABQ6I660_9MICO</name>
<protein>
    <submittedName>
        <fullName evidence="1">Uncharacterized protein</fullName>
    </submittedName>
</protein>
<reference evidence="2" key="1">
    <citation type="journal article" date="2019" name="Int. J. Syst. Evol. Microbiol.">
        <title>The Global Catalogue of Microorganisms (GCM) 10K type strain sequencing project: providing services to taxonomists for standard genome sequencing and annotation.</title>
        <authorList>
            <consortium name="The Broad Institute Genomics Platform"/>
            <consortium name="The Broad Institute Genome Sequencing Center for Infectious Disease"/>
            <person name="Wu L."/>
            <person name="Ma J."/>
        </authorList>
    </citation>
    <scope>NUCLEOTIDE SEQUENCE [LARGE SCALE GENOMIC DNA]</scope>
    <source>
        <strain evidence="2">NBRC 106348</strain>
    </source>
</reference>
<dbReference type="Proteomes" id="UP001157091">
    <property type="component" value="Unassembled WGS sequence"/>
</dbReference>